<dbReference type="Proteomes" id="UP000837857">
    <property type="component" value="Chromosome 20"/>
</dbReference>
<feature type="non-terminal residue" evidence="2">
    <location>
        <position position="1"/>
    </location>
</feature>
<organism evidence="2 3">
    <name type="scientific">Iphiclides podalirius</name>
    <name type="common">scarce swallowtail</name>
    <dbReference type="NCBI Taxonomy" id="110791"/>
    <lineage>
        <taxon>Eukaryota</taxon>
        <taxon>Metazoa</taxon>
        <taxon>Ecdysozoa</taxon>
        <taxon>Arthropoda</taxon>
        <taxon>Hexapoda</taxon>
        <taxon>Insecta</taxon>
        <taxon>Pterygota</taxon>
        <taxon>Neoptera</taxon>
        <taxon>Endopterygota</taxon>
        <taxon>Lepidoptera</taxon>
        <taxon>Glossata</taxon>
        <taxon>Ditrysia</taxon>
        <taxon>Papilionoidea</taxon>
        <taxon>Papilionidae</taxon>
        <taxon>Papilioninae</taxon>
        <taxon>Iphiclides</taxon>
    </lineage>
</organism>
<gene>
    <name evidence="2" type="ORF">IPOD504_LOCUS8254</name>
</gene>
<name>A0ABN8IDZ8_9NEOP</name>
<evidence type="ECO:0000256" key="1">
    <source>
        <dbReference type="SAM" id="MobiDB-lite"/>
    </source>
</evidence>
<keyword evidence="3" id="KW-1185">Reference proteome</keyword>
<evidence type="ECO:0000313" key="2">
    <source>
        <dbReference type="EMBL" id="CAH2052507.1"/>
    </source>
</evidence>
<feature type="region of interest" description="Disordered" evidence="1">
    <location>
        <begin position="83"/>
        <end position="102"/>
    </location>
</feature>
<sequence>MGTVSAKGQVISGKSGCAGASDPAIASGRGATRGSAGAEGAVKAAGARGSAPQYVPGHRRERLLENRDRSVSVCGTVSRRRQVVDRASMSAQPPPHRATLFP</sequence>
<accession>A0ABN8IDZ8</accession>
<protein>
    <submittedName>
        <fullName evidence="2">Uncharacterized protein</fullName>
    </submittedName>
</protein>
<reference evidence="2" key="1">
    <citation type="submission" date="2022-03" db="EMBL/GenBank/DDBJ databases">
        <authorList>
            <person name="Martin H S."/>
        </authorList>
    </citation>
    <scope>NUCLEOTIDE SEQUENCE</scope>
</reference>
<feature type="region of interest" description="Disordered" evidence="1">
    <location>
        <begin position="1"/>
        <end position="63"/>
    </location>
</feature>
<evidence type="ECO:0000313" key="3">
    <source>
        <dbReference type="Proteomes" id="UP000837857"/>
    </source>
</evidence>
<proteinExistence type="predicted"/>
<feature type="compositionally biased region" description="Low complexity" evidence="1">
    <location>
        <begin position="26"/>
        <end position="49"/>
    </location>
</feature>
<dbReference type="EMBL" id="OW152832">
    <property type="protein sequence ID" value="CAH2052507.1"/>
    <property type="molecule type" value="Genomic_DNA"/>
</dbReference>